<dbReference type="Gene3D" id="2.60.120.10">
    <property type="entry name" value="Jelly Rolls"/>
    <property type="match status" value="1"/>
</dbReference>
<dbReference type="PANTHER" id="PTHR12461:SF105">
    <property type="entry name" value="HYPOXIA-INDUCIBLE FACTOR 1-ALPHA INHIBITOR"/>
    <property type="match status" value="1"/>
</dbReference>
<dbReference type="EMBL" id="MN739030">
    <property type="protein sequence ID" value="QHT36066.1"/>
    <property type="molecule type" value="Genomic_DNA"/>
</dbReference>
<protein>
    <recommendedName>
        <fullName evidence="1">JmjC domain-containing protein</fullName>
    </recommendedName>
</protein>
<dbReference type="InterPro" id="IPR041667">
    <property type="entry name" value="Cupin_8"/>
</dbReference>
<dbReference type="InterPro" id="IPR003347">
    <property type="entry name" value="JmjC_dom"/>
</dbReference>
<dbReference type="PANTHER" id="PTHR12461">
    <property type="entry name" value="HYPOXIA-INDUCIBLE FACTOR 1 ALPHA INHIBITOR-RELATED"/>
    <property type="match status" value="1"/>
</dbReference>
<dbReference type="InterPro" id="IPR014710">
    <property type="entry name" value="RmlC-like_jellyroll"/>
</dbReference>
<dbReference type="Pfam" id="PF13621">
    <property type="entry name" value="Cupin_8"/>
    <property type="match status" value="1"/>
</dbReference>
<organism evidence="2">
    <name type="scientific">viral metagenome</name>
    <dbReference type="NCBI Taxonomy" id="1070528"/>
    <lineage>
        <taxon>unclassified sequences</taxon>
        <taxon>metagenomes</taxon>
        <taxon>organismal metagenomes</taxon>
    </lineage>
</organism>
<evidence type="ECO:0000313" key="2">
    <source>
        <dbReference type="EMBL" id="QHT36066.1"/>
    </source>
</evidence>
<name>A0A6C0F357_9ZZZZ</name>
<sequence>MLKIIIGLFIFCLVLFLYLHIQFHLKTSDDLEVYEIEQASKDKKEEICDLRQPVIFDIEDDKLIQTTSKDYILEHYPVFDVKIRNIKEEVTPDTELYMPLPLHMTAKLLDEDKDATYFSENNADFLQETGVYKNFQYNDEYLRPSLVSNCKYDVMFGSNGTTTPFRYELNYRNYFIVTQGSVKVKLAPPKSTKYLYPANDYENFEFKTPVNPWHVQPKYSADFDKIKCLEVVLTPGKCLYIPAYWWHTFKFQKNSSVSVLKYRTYMNNIAILPHIFMYALQIQNVKRNIAKTADIKTLNTEKMEEGTEEEQIDTDLVQINHSNIDAKKMSTNINDIVPEPSSHIASVDVHREIANEIQSYKASSTTLT</sequence>
<accession>A0A6C0F357</accession>
<dbReference type="PROSITE" id="PS51184">
    <property type="entry name" value="JMJC"/>
    <property type="match status" value="1"/>
</dbReference>
<feature type="domain" description="JmjC" evidence="1">
    <location>
        <begin position="132"/>
        <end position="280"/>
    </location>
</feature>
<reference evidence="2" key="1">
    <citation type="journal article" date="2020" name="Nature">
        <title>Giant virus diversity and host interactions through global metagenomics.</title>
        <authorList>
            <person name="Schulz F."/>
            <person name="Roux S."/>
            <person name="Paez-Espino D."/>
            <person name="Jungbluth S."/>
            <person name="Walsh D.A."/>
            <person name="Denef V.J."/>
            <person name="McMahon K.D."/>
            <person name="Konstantinidis K.T."/>
            <person name="Eloe-Fadrosh E.A."/>
            <person name="Kyrpides N.C."/>
            <person name="Woyke T."/>
        </authorList>
    </citation>
    <scope>NUCLEOTIDE SEQUENCE</scope>
    <source>
        <strain evidence="2">GVMAG-M-3300009182-46</strain>
    </source>
</reference>
<dbReference type="SUPFAM" id="SSF51197">
    <property type="entry name" value="Clavaminate synthase-like"/>
    <property type="match status" value="1"/>
</dbReference>
<dbReference type="AlphaFoldDB" id="A0A6C0F357"/>
<proteinExistence type="predicted"/>
<evidence type="ECO:0000259" key="1">
    <source>
        <dbReference type="PROSITE" id="PS51184"/>
    </source>
</evidence>